<name>A0A0H3A8I4_NITV4</name>
<dbReference type="EMBL" id="CP000527">
    <property type="protein sequence ID" value="ABM28563.1"/>
    <property type="molecule type" value="Genomic_DNA"/>
</dbReference>
<dbReference type="EC" id="2.3.1.1" evidence="4"/>
<dbReference type="InterPro" id="IPR016181">
    <property type="entry name" value="Acyl_CoA_acyltransferase"/>
</dbReference>
<dbReference type="PROSITE" id="PS51186">
    <property type="entry name" value="GNAT"/>
    <property type="match status" value="1"/>
</dbReference>
<dbReference type="AlphaFoldDB" id="A0A0H3A8I4"/>
<dbReference type="PANTHER" id="PTHR43626:SF4">
    <property type="entry name" value="GCN5-RELATED N-ACETYLTRANSFERASE 2, CHLOROPLASTIC"/>
    <property type="match status" value="1"/>
</dbReference>
<reference evidence="5" key="1">
    <citation type="journal article" date="2009" name="Environ. Microbiol.">
        <title>Contribution of mobile genetic elements to Desulfovibrio vulgaris genome plasticity.</title>
        <authorList>
            <person name="Walker C.B."/>
            <person name="Stolyar S."/>
            <person name="Chivian D."/>
            <person name="Pinel N."/>
            <person name="Gabster J.A."/>
            <person name="Dehal P.S."/>
            <person name="He Z."/>
            <person name="Yang Z.K."/>
            <person name="Yen H.C."/>
            <person name="Zhou J."/>
            <person name="Wall J.D."/>
            <person name="Hazen T.C."/>
            <person name="Arkin A.P."/>
            <person name="Stahl D.A."/>
        </authorList>
    </citation>
    <scope>NUCLEOTIDE SEQUENCE [LARGE SCALE GENOMIC DNA]</scope>
    <source>
        <strain evidence="5">DP4</strain>
    </source>
</reference>
<protein>
    <submittedName>
        <fullName evidence="4">N-acetylglutamate synthase</fullName>
        <ecNumber evidence="4">2.3.1.1</ecNumber>
    </submittedName>
</protein>
<organism evidence="4 5">
    <name type="scientific">Nitratidesulfovibrio vulgaris (strain DP4)</name>
    <name type="common">Desulfovibrio vulgaris</name>
    <dbReference type="NCBI Taxonomy" id="391774"/>
    <lineage>
        <taxon>Bacteria</taxon>
        <taxon>Pseudomonadati</taxon>
        <taxon>Thermodesulfobacteriota</taxon>
        <taxon>Desulfovibrionia</taxon>
        <taxon>Desulfovibrionales</taxon>
        <taxon>Desulfovibrionaceae</taxon>
        <taxon>Nitratidesulfovibrio</taxon>
    </lineage>
</organism>
<gene>
    <name evidence="4" type="ordered locus">Dvul_1546</name>
</gene>
<sequence>MAPFIRKATVPDVKRIHAILMECAGQRLLLPRSLNDLYSRIRDFVVVDADEGGAILGCCALSITWEDIAEIRSLVVLESLRGQGWGRRLVEACMSDAVTLGLYRVFTLTYQVEFFNKLGYSVVGKEVLPQKVWADCIHCPQFPECDETAMLIEL</sequence>
<keyword evidence="2 4" id="KW-0012">Acyltransferase</keyword>
<dbReference type="PANTHER" id="PTHR43626">
    <property type="entry name" value="ACYL-COA N-ACYLTRANSFERASE"/>
    <property type="match status" value="1"/>
</dbReference>
<dbReference type="Proteomes" id="UP000009173">
    <property type="component" value="Chromosome"/>
</dbReference>
<dbReference type="Pfam" id="PF00583">
    <property type="entry name" value="Acetyltransf_1"/>
    <property type="match status" value="1"/>
</dbReference>
<keyword evidence="1 4" id="KW-0808">Transferase</keyword>
<proteinExistence type="predicted"/>
<dbReference type="Gene3D" id="3.40.630.30">
    <property type="match status" value="1"/>
</dbReference>
<dbReference type="KEGG" id="dvl:Dvul_1546"/>
<evidence type="ECO:0000259" key="3">
    <source>
        <dbReference type="PROSITE" id="PS51186"/>
    </source>
</evidence>
<evidence type="ECO:0000256" key="2">
    <source>
        <dbReference type="ARBA" id="ARBA00023315"/>
    </source>
</evidence>
<dbReference type="NCBIfam" id="NF005840">
    <property type="entry name" value="PRK07757.1"/>
    <property type="match status" value="1"/>
</dbReference>
<dbReference type="GO" id="GO:0005737">
    <property type="term" value="C:cytoplasm"/>
    <property type="evidence" value="ECO:0007669"/>
    <property type="project" value="TreeGrafter"/>
</dbReference>
<dbReference type="InterPro" id="IPR045039">
    <property type="entry name" value="NSI-like"/>
</dbReference>
<dbReference type="SUPFAM" id="SSF55729">
    <property type="entry name" value="Acyl-CoA N-acyltransferases (Nat)"/>
    <property type="match status" value="1"/>
</dbReference>
<dbReference type="InterPro" id="IPR000182">
    <property type="entry name" value="GNAT_dom"/>
</dbReference>
<feature type="domain" description="N-acetyltransferase" evidence="3">
    <location>
        <begin position="3"/>
        <end position="154"/>
    </location>
</feature>
<evidence type="ECO:0000256" key="1">
    <source>
        <dbReference type="ARBA" id="ARBA00022679"/>
    </source>
</evidence>
<dbReference type="SMR" id="A0A0H3A8I4"/>
<dbReference type="GO" id="GO:0008080">
    <property type="term" value="F:N-acetyltransferase activity"/>
    <property type="evidence" value="ECO:0007669"/>
    <property type="project" value="InterPro"/>
</dbReference>
<evidence type="ECO:0000313" key="5">
    <source>
        <dbReference type="Proteomes" id="UP000009173"/>
    </source>
</evidence>
<accession>A0A0H3A8I4</accession>
<dbReference type="HOGENOM" id="CLU_119519_0_0_7"/>
<dbReference type="CDD" id="cd04301">
    <property type="entry name" value="NAT_SF"/>
    <property type="match status" value="1"/>
</dbReference>
<dbReference type="RefSeq" id="WP_010938878.1">
    <property type="nucleotide sequence ID" value="NC_008751.1"/>
</dbReference>
<evidence type="ECO:0000313" key="4">
    <source>
        <dbReference type="EMBL" id="ABM28563.1"/>
    </source>
</evidence>